<dbReference type="Proteomes" id="UP000231987">
    <property type="component" value="Unassembled WGS sequence"/>
</dbReference>
<dbReference type="InterPro" id="IPR011049">
    <property type="entry name" value="Serralysin-like_metalloprot_C"/>
</dbReference>
<evidence type="ECO:0008006" key="3">
    <source>
        <dbReference type="Google" id="ProtNLM"/>
    </source>
</evidence>
<protein>
    <recommendedName>
        <fullName evidence="3">Protease</fullName>
    </recommendedName>
</protein>
<dbReference type="AlphaFoldDB" id="A0A2J0YV61"/>
<sequence length="62" mass="6628">MSGNQAFTFVGTAAFSGKAGELRYDKGASDTYIFADVNGDKKADFSIHLDDAVTLAKGYFIL</sequence>
<dbReference type="EMBL" id="NJGD01000020">
    <property type="protein sequence ID" value="PJR11336.1"/>
    <property type="molecule type" value="Genomic_DNA"/>
</dbReference>
<evidence type="ECO:0000313" key="1">
    <source>
        <dbReference type="EMBL" id="PJR11336.1"/>
    </source>
</evidence>
<comment type="caution">
    <text evidence="1">The sequence shown here is derived from an EMBL/GenBank/DDBJ whole genome shotgun (WGS) entry which is preliminary data.</text>
</comment>
<evidence type="ECO:0000313" key="2">
    <source>
        <dbReference type="Proteomes" id="UP000231987"/>
    </source>
</evidence>
<dbReference type="Gene3D" id="2.150.10.10">
    <property type="entry name" value="Serralysin-like metalloprotease, C-terminal"/>
    <property type="match status" value="1"/>
</dbReference>
<organism evidence="1 2">
    <name type="scientific">Rhizobium meliloti</name>
    <name type="common">Ensifer meliloti</name>
    <name type="synonym">Sinorhizobium meliloti</name>
    <dbReference type="NCBI Taxonomy" id="382"/>
    <lineage>
        <taxon>Bacteria</taxon>
        <taxon>Pseudomonadati</taxon>
        <taxon>Pseudomonadota</taxon>
        <taxon>Alphaproteobacteria</taxon>
        <taxon>Hyphomicrobiales</taxon>
        <taxon>Rhizobiaceae</taxon>
        <taxon>Sinorhizobium/Ensifer group</taxon>
        <taxon>Sinorhizobium</taxon>
    </lineage>
</organism>
<accession>A0A2J0YV61</accession>
<proteinExistence type="predicted"/>
<name>A0A2J0YV61_RHIML</name>
<reference evidence="1 2" key="1">
    <citation type="submission" date="2017-06" db="EMBL/GenBank/DDBJ databases">
        <title>Ensifer strains isolated from leguminous trees and herbs display diverse denitrification phenotypes with some acting as strong N2O sinks.</title>
        <authorList>
            <person name="Woliy K."/>
            <person name="Mania D."/>
            <person name="Bakken L.R."/>
            <person name="Frostegard A."/>
        </authorList>
    </citation>
    <scope>NUCLEOTIDE SEQUENCE [LARGE SCALE GENOMIC DNA]</scope>
    <source>
        <strain evidence="1 2">AC50a</strain>
    </source>
</reference>
<gene>
    <name evidence="1" type="ORF">CEJ86_28095</name>
</gene>